<keyword evidence="3" id="KW-1185">Reference proteome</keyword>
<protein>
    <recommendedName>
        <fullName evidence="1">DUF7138 domain-containing protein</fullName>
    </recommendedName>
</protein>
<dbReference type="PANTHER" id="PTHR36351:SF1">
    <property type="entry name" value="EMBRYO SAC DEVELOPMENT ARREST 12"/>
    <property type="match status" value="1"/>
</dbReference>
<dbReference type="Proteomes" id="UP001489004">
    <property type="component" value="Unassembled WGS sequence"/>
</dbReference>
<reference evidence="2 3" key="1">
    <citation type="journal article" date="2024" name="Nat. Commun.">
        <title>Phylogenomics reveals the evolutionary origins of lichenization in chlorophyte algae.</title>
        <authorList>
            <person name="Puginier C."/>
            <person name="Libourel C."/>
            <person name="Otte J."/>
            <person name="Skaloud P."/>
            <person name="Haon M."/>
            <person name="Grisel S."/>
            <person name="Petersen M."/>
            <person name="Berrin J.G."/>
            <person name="Delaux P.M."/>
            <person name="Dal Grande F."/>
            <person name="Keller J."/>
        </authorList>
    </citation>
    <scope>NUCLEOTIDE SEQUENCE [LARGE SCALE GENOMIC DNA]</scope>
    <source>
        <strain evidence="2 3">SAG 2043</strain>
    </source>
</reference>
<name>A0AAW1R8M0_9CHLO</name>
<evidence type="ECO:0000259" key="1">
    <source>
        <dbReference type="Pfam" id="PF23596"/>
    </source>
</evidence>
<dbReference type="EMBL" id="JALJOR010000001">
    <property type="protein sequence ID" value="KAK9829888.1"/>
    <property type="molecule type" value="Genomic_DNA"/>
</dbReference>
<sequence length="238" mass="25440">MASFSTLMRPPKAQEQLSFATPYPVFFSRDSKEKPQNAGSVGVNASMNFRRLQADLAAKLGLEGHQASQLQIVIVCSRASGNGEQVQQIPIHENTNFCVILNQHNPSRDKVVHFLVSIKDAAVDALRQRAAEASQHTKSTSSPAASDATLEAAKAQLLQQLAHAASMSKLNGVGARPVGQWGALPQGGNLAAQFTTPGWSQHRGMAGGAQQWQIGAVRGLQNQTGKGPTWQLKAAKDR</sequence>
<accession>A0AAW1R8M0</accession>
<dbReference type="Pfam" id="PF23596">
    <property type="entry name" value="DUF7138"/>
    <property type="match status" value="1"/>
</dbReference>
<proteinExistence type="predicted"/>
<comment type="caution">
    <text evidence="2">The sequence shown here is derived from an EMBL/GenBank/DDBJ whole genome shotgun (WGS) entry which is preliminary data.</text>
</comment>
<organism evidence="2 3">
    <name type="scientific">[Myrmecia] bisecta</name>
    <dbReference type="NCBI Taxonomy" id="41462"/>
    <lineage>
        <taxon>Eukaryota</taxon>
        <taxon>Viridiplantae</taxon>
        <taxon>Chlorophyta</taxon>
        <taxon>core chlorophytes</taxon>
        <taxon>Trebouxiophyceae</taxon>
        <taxon>Trebouxiales</taxon>
        <taxon>Trebouxiaceae</taxon>
        <taxon>Myrmecia</taxon>
    </lineage>
</organism>
<evidence type="ECO:0000313" key="2">
    <source>
        <dbReference type="EMBL" id="KAK9829888.1"/>
    </source>
</evidence>
<dbReference type="PANTHER" id="PTHR36351">
    <property type="entry name" value="EMBRYO SAC DEVELOPMENT ARREST 12"/>
    <property type="match status" value="1"/>
</dbReference>
<feature type="domain" description="DUF7138" evidence="1">
    <location>
        <begin position="23"/>
        <end position="105"/>
    </location>
</feature>
<dbReference type="InterPro" id="IPR055562">
    <property type="entry name" value="DUF7138"/>
</dbReference>
<dbReference type="AlphaFoldDB" id="A0AAW1R8M0"/>
<gene>
    <name evidence="2" type="ORF">WJX72_008482</name>
</gene>
<evidence type="ECO:0000313" key="3">
    <source>
        <dbReference type="Proteomes" id="UP001489004"/>
    </source>
</evidence>